<dbReference type="AlphaFoldDB" id="A0A0P1AFX2"/>
<sequence>MLRQTTTDITCEECSISFDKTPLTSGVNLLDLFVFCSGSHWKHRCSFLMMKDEDPR</sequence>
<evidence type="ECO:0000313" key="1">
    <source>
        <dbReference type="EMBL" id="CEG39632.1"/>
    </source>
</evidence>
<dbReference type="EMBL" id="CCYD01000428">
    <property type="protein sequence ID" value="CEG39632.1"/>
    <property type="molecule type" value="Genomic_DNA"/>
</dbReference>
<organism evidence="1 2">
    <name type="scientific">Plasmopara halstedii</name>
    <name type="common">Downy mildew of sunflower</name>
    <dbReference type="NCBI Taxonomy" id="4781"/>
    <lineage>
        <taxon>Eukaryota</taxon>
        <taxon>Sar</taxon>
        <taxon>Stramenopiles</taxon>
        <taxon>Oomycota</taxon>
        <taxon>Peronosporomycetes</taxon>
        <taxon>Peronosporales</taxon>
        <taxon>Peronosporaceae</taxon>
        <taxon>Plasmopara</taxon>
    </lineage>
</organism>
<name>A0A0P1AFX2_PLAHL</name>
<protein>
    <submittedName>
        <fullName evidence="1">Uncharacterized protein</fullName>
    </submittedName>
</protein>
<dbReference type="Proteomes" id="UP000054928">
    <property type="component" value="Unassembled WGS sequence"/>
</dbReference>
<dbReference type="RefSeq" id="XP_024576001.1">
    <property type="nucleotide sequence ID" value="XM_024725200.1"/>
</dbReference>
<accession>A0A0P1AFX2</accession>
<evidence type="ECO:0000313" key="2">
    <source>
        <dbReference type="Proteomes" id="UP000054928"/>
    </source>
</evidence>
<reference evidence="2" key="1">
    <citation type="submission" date="2014-09" db="EMBL/GenBank/DDBJ databases">
        <authorList>
            <person name="Sharma Rahul"/>
            <person name="Thines Marco"/>
        </authorList>
    </citation>
    <scope>NUCLEOTIDE SEQUENCE [LARGE SCALE GENOMIC DNA]</scope>
</reference>
<dbReference type="GeneID" id="36404925"/>
<keyword evidence="2" id="KW-1185">Reference proteome</keyword>
<proteinExistence type="predicted"/>